<keyword evidence="2 4" id="KW-0521">NADP</keyword>
<dbReference type="HAMAP" id="MF_01925">
    <property type="entry name" value="P5C_reductase"/>
    <property type="match status" value="1"/>
</dbReference>
<dbReference type="AlphaFoldDB" id="C6XP69"/>
<dbReference type="KEGG" id="hba:Hbal_2574"/>
<dbReference type="GO" id="GO:0055129">
    <property type="term" value="P:L-proline biosynthetic process"/>
    <property type="evidence" value="ECO:0007669"/>
    <property type="project" value="UniProtKB-UniRule"/>
</dbReference>
<dbReference type="SUPFAM" id="SSF51735">
    <property type="entry name" value="NAD(P)-binding Rossmann-fold domains"/>
    <property type="match status" value="1"/>
</dbReference>
<dbReference type="InterPro" id="IPR036291">
    <property type="entry name" value="NAD(P)-bd_dom_sf"/>
</dbReference>
<dbReference type="PIRSF" id="PIRSF000193">
    <property type="entry name" value="Pyrrol-5-carb_rd"/>
    <property type="match status" value="1"/>
</dbReference>
<dbReference type="InterPro" id="IPR000304">
    <property type="entry name" value="Pyrroline-COOH_reductase"/>
</dbReference>
<dbReference type="NCBIfam" id="TIGR00112">
    <property type="entry name" value="proC"/>
    <property type="match status" value="1"/>
</dbReference>
<feature type="binding site" evidence="6">
    <location>
        <begin position="63"/>
        <end position="66"/>
    </location>
    <ligand>
        <name>NADP(+)</name>
        <dbReference type="ChEBI" id="CHEBI:58349"/>
    </ligand>
</feature>
<comment type="function">
    <text evidence="4">Catalyzes the reduction of 1-pyrroline-5-carboxylate (PCA) to L-proline.</text>
</comment>
<dbReference type="OrthoDB" id="9805754at2"/>
<reference evidence="9" key="1">
    <citation type="journal article" date="2011" name="J. Bacteriol.">
        <title>Genome sequences of eight morphologically diverse alphaproteobacteria.</title>
        <authorList>
            <consortium name="US DOE Joint Genome Institute"/>
            <person name="Brown P.J."/>
            <person name="Kysela D.T."/>
            <person name="Buechlein A."/>
            <person name="Hemmerich C."/>
            <person name="Brun Y.V."/>
        </authorList>
    </citation>
    <scope>NUCLEOTIDE SEQUENCE [LARGE SCALE GENOMIC DNA]</scope>
    <source>
        <strain evidence="9">ATCC 49814 / DSM 5838 / IFAM 1418</strain>
    </source>
</reference>
<evidence type="ECO:0000256" key="2">
    <source>
        <dbReference type="ARBA" id="ARBA00022857"/>
    </source>
</evidence>
<dbReference type="UniPathway" id="UPA00098">
    <property type="reaction ID" value="UER00361"/>
</dbReference>
<dbReference type="RefSeq" id="WP_015828399.1">
    <property type="nucleotide sequence ID" value="NC_012982.1"/>
</dbReference>
<gene>
    <name evidence="4" type="primary">proC</name>
    <name evidence="8" type="ordered locus">Hbal_2574</name>
</gene>
<dbReference type="PANTHER" id="PTHR11645:SF0">
    <property type="entry name" value="PYRROLINE-5-CARBOXYLATE REDUCTASE 3"/>
    <property type="match status" value="1"/>
</dbReference>
<dbReference type="Pfam" id="PF14748">
    <property type="entry name" value="P5CR_dimer"/>
    <property type="match status" value="1"/>
</dbReference>
<dbReference type="eggNOG" id="COG0345">
    <property type="taxonomic scope" value="Bacteria"/>
</dbReference>
<dbReference type="Gene3D" id="1.10.3730.10">
    <property type="entry name" value="ProC C-terminal domain-like"/>
    <property type="match status" value="1"/>
</dbReference>
<dbReference type="Proteomes" id="UP000002745">
    <property type="component" value="Chromosome"/>
</dbReference>
<dbReference type="SUPFAM" id="SSF48179">
    <property type="entry name" value="6-phosphogluconate dehydrogenase C-terminal domain-like"/>
    <property type="match status" value="1"/>
</dbReference>
<keyword evidence="9" id="KW-1185">Reference proteome</keyword>
<dbReference type="InterPro" id="IPR008927">
    <property type="entry name" value="6-PGluconate_DH-like_C_sf"/>
</dbReference>
<proteinExistence type="inferred from homology"/>
<dbReference type="EMBL" id="CP001678">
    <property type="protein sequence ID" value="ACT60249.1"/>
    <property type="molecule type" value="Genomic_DNA"/>
</dbReference>
<evidence type="ECO:0000256" key="5">
    <source>
        <dbReference type="NCBIfam" id="TIGR00112"/>
    </source>
</evidence>
<comment type="catalytic activity">
    <reaction evidence="4">
        <text>L-proline + NAD(+) = (S)-1-pyrroline-5-carboxylate + NADH + 2 H(+)</text>
        <dbReference type="Rhea" id="RHEA:14105"/>
        <dbReference type="ChEBI" id="CHEBI:15378"/>
        <dbReference type="ChEBI" id="CHEBI:17388"/>
        <dbReference type="ChEBI" id="CHEBI:57540"/>
        <dbReference type="ChEBI" id="CHEBI:57945"/>
        <dbReference type="ChEBI" id="CHEBI:60039"/>
        <dbReference type="EC" id="1.5.1.2"/>
    </reaction>
</comment>
<keyword evidence="4" id="KW-0641">Proline biosynthesis</keyword>
<dbReference type="FunFam" id="1.10.3730.10:FF:000001">
    <property type="entry name" value="Pyrroline-5-carboxylate reductase"/>
    <property type="match status" value="1"/>
</dbReference>
<accession>C6XP69</accession>
<dbReference type="HOGENOM" id="CLU_042344_0_2_5"/>
<evidence type="ECO:0000313" key="8">
    <source>
        <dbReference type="EMBL" id="ACT60249.1"/>
    </source>
</evidence>
<protein>
    <recommendedName>
        <fullName evidence="4 5">Pyrroline-5-carboxylate reductase</fullName>
        <shortName evidence="4">P5C reductase</shortName>
        <shortName evidence="4">P5CR</shortName>
        <ecNumber evidence="4 5">1.5.1.2</ecNumber>
    </recommendedName>
    <alternativeName>
        <fullName evidence="4">PCA reductase</fullName>
    </alternativeName>
</protein>
<evidence type="ECO:0000256" key="3">
    <source>
        <dbReference type="ARBA" id="ARBA00023002"/>
    </source>
</evidence>
<comment type="catalytic activity">
    <reaction evidence="4">
        <text>L-proline + NADP(+) = (S)-1-pyrroline-5-carboxylate + NADPH + 2 H(+)</text>
        <dbReference type="Rhea" id="RHEA:14109"/>
        <dbReference type="ChEBI" id="CHEBI:15378"/>
        <dbReference type="ChEBI" id="CHEBI:17388"/>
        <dbReference type="ChEBI" id="CHEBI:57783"/>
        <dbReference type="ChEBI" id="CHEBI:58349"/>
        <dbReference type="ChEBI" id="CHEBI:60039"/>
        <dbReference type="EC" id="1.5.1.2"/>
    </reaction>
</comment>
<name>C6XP69_HIRBI</name>
<evidence type="ECO:0000256" key="1">
    <source>
        <dbReference type="ARBA" id="ARBA00005525"/>
    </source>
</evidence>
<dbReference type="GO" id="GO:0005737">
    <property type="term" value="C:cytoplasm"/>
    <property type="evidence" value="ECO:0007669"/>
    <property type="project" value="UniProtKB-SubCell"/>
</dbReference>
<evidence type="ECO:0000313" key="9">
    <source>
        <dbReference type="Proteomes" id="UP000002745"/>
    </source>
</evidence>
<dbReference type="EC" id="1.5.1.2" evidence="4 5"/>
<evidence type="ECO:0000256" key="6">
    <source>
        <dbReference type="PIRSR" id="PIRSR000193-1"/>
    </source>
</evidence>
<organism evidence="8 9">
    <name type="scientific">Hirschia baltica (strain ATCC 49814 / DSM 5838 / IFAM 1418)</name>
    <dbReference type="NCBI Taxonomy" id="582402"/>
    <lineage>
        <taxon>Bacteria</taxon>
        <taxon>Pseudomonadati</taxon>
        <taxon>Pseudomonadota</taxon>
        <taxon>Alphaproteobacteria</taxon>
        <taxon>Hyphomonadales</taxon>
        <taxon>Hyphomonadaceae</taxon>
        <taxon>Hirschia</taxon>
    </lineage>
</organism>
<dbReference type="Gene3D" id="3.40.50.720">
    <property type="entry name" value="NAD(P)-binding Rossmann-like Domain"/>
    <property type="match status" value="1"/>
</dbReference>
<comment type="pathway">
    <text evidence="4">Amino-acid biosynthesis; L-proline biosynthesis; L-proline from L-glutamate 5-semialdehyde: step 1/1.</text>
</comment>
<dbReference type="GO" id="GO:0004735">
    <property type="term" value="F:pyrroline-5-carboxylate reductase activity"/>
    <property type="evidence" value="ECO:0007669"/>
    <property type="project" value="UniProtKB-UniRule"/>
</dbReference>
<comment type="similarity">
    <text evidence="1 4">Belongs to the pyrroline-5-carboxylate reductase family.</text>
</comment>
<feature type="domain" description="Pyrroline-5-carboxylate reductase dimerisation" evidence="7">
    <location>
        <begin position="156"/>
        <end position="261"/>
    </location>
</feature>
<keyword evidence="4" id="KW-0963">Cytoplasm</keyword>
<keyword evidence="3 4" id="KW-0560">Oxidoreductase</keyword>
<evidence type="ECO:0000256" key="4">
    <source>
        <dbReference type="HAMAP-Rule" id="MF_01925"/>
    </source>
</evidence>
<dbReference type="PANTHER" id="PTHR11645">
    <property type="entry name" value="PYRROLINE-5-CARBOXYLATE REDUCTASE"/>
    <property type="match status" value="1"/>
</dbReference>
<sequence>MKNDLWPVLMVGCGRMGGSIAAALTSHRQVFAYDPKSDLPSDTVHVTSLDDRRLPQKLIIVLAIKPQIFAKIGQDFSILAGPDRVFVSVMAGIALKDLENTLSVGVPIVRAMPNTPASIRFGMTAAIASSSILPVQQEEVTKVFETIGELIWLDKESDLDIATALSGSGPAYFFRFAEAMIEAGLEQGIDKAIATKLVRQTMIGAARLVETANIPLDVHRQQVTSPGGTTAAGLDVLNDRSSIDLLLGKVVEAAAQRSRQLSMMD</sequence>
<dbReference type="InterPro" id="IPR029036">
    <property type="entry name" value="P5CR_dimer"/>
</dbReference>
<evidence type="ECO:0000259" key="7">
    <source>
        <dbReference type="Pfam" id="PF14748"/>
    </source>
</evidence>
<dbReference type="STRING" id="582402.Hbal_2574"/>
<keyword evidence="4" id="KW-0028">Amino-acid biosynthesis</keyword>
<comment type="subcellular location">
    <subcellularLocation>
        <location evidence="4">Cytoplasm</location>
    </subcellularLocation>
</comment>